<evidence type="ECO:0000256" key="2">
    <source>
        <dbReference type="ARBA" id="ARBA00022763"/>
    </source>
</evidence>
<comment type="similarity">
    <text evidence="6">Belongs to the RuvA family.</text>
</comment>
<dbReference type="Pfam" id="PF07499">
    <property type="entry name" value="RuvA_C"/>
    <property type="match status" value="1"/>
</dbReference>
<dbReference type="InterPro" id="IPR010994">
    <property type="entry name" value="RuvA_2-like"/>
</dbReference>
<protein>
    <recommendedName>
        <fullName evidence="6">Holliday junction branch migration complex subunit RuvA</fullName>
    </recommendedName>
</protein>
<dbReference type="InterPro" id="IPR003583">
    <property type="entry name" value="Hlx-hairpin-Hlx_DNA-bd_motif"/>
</dbReference>
<dbReference type="RefSeq" id="WP_200386337.1">
    <property type="nucleotide sequence ID" value="NZ_NRSD01000001.1"/>
</dbReference>
<feature type="domain" description="Helix-hairpin-helix DNA-binding motif class 1" evidence="7">
    <location>
        <begin position="108"/>
        <end position="127"/>
    </location>
</feature>
<name>A0A9X1B7X7_9GAMM</name>
<comment type="caution">
    <text evidence="6">Lacks conserved residue(s) required for the propagation of feature annotation.</text>
</comment>
<comment type="subunit">
    <text evidence="6">Homotetramer. Forms an RuvA(8)-RuvB(12)-Holliday junction (HJ) complex. HJ DNA is sandwiched between 2 RuvA tetramers; dsDNA enters through RuvA and exits via RuvB. An RuvB hexamer assembles on each DNA strand where it exits the tetramer. Each RuvB hexamer is contacted by two RuvA subunits (via domain III) on 2 adjacent RuvB subunits; this complex drives branch migration. In the full resolvosome a probable DNA-RuvA(4)-RuvB(12)-RuvC(2) complex forms which resolves the HJ.</text>
</comment>
<keyword evidence="2 6" id="KW-0227">DNA damage</keyword>
<reference evidence="8 9" key="1">
    <citation type="journal article" date="2020" name="Microorganisms">
        <title>Osmotic Adaptation and Compatible Solute Biosynthesis of Phototrophic Bacteria as Revealed from Genome Analyses.</title>
        <authorList>
            <person name="Imhoff J.F."/>
            <person name="Rahn T."/>
            <person name="Kunzel S."/>
            <person name="Keller A."/>
            <person name="Neulinger S.C."/>
        </authorList>
    </citation>
    <scope>NUCLEOTIDE SEQUENCE [LARGE SCALE GENOMIC DNA]</scope>
    <source>
        <strain evidence="8 9">DSM 21303</strain>
    </source>
</reference>
<evidence type="ECO:0000313" key="8">
    <source>
        <dbReference type="EMBL" id="MBK1643386.1"/>
    </source>
</evidence>
<dbReference type="NCBIfam" id="TIGR00084">
    <property type="entry name" value="ruvA"/>
    <property type="match status" value="1"/>
</dbReference>
<accession>A0A9X1B7X7</accession>
<comment type="function">
    <text evidence="6">The RuvA-RuvB-RuvC complex processes Holliday junction (HJ) DNA during genetic recombination and DNA repair, while the RuvA-RuvB complex plays an important role in the rescue of blocked DNA replication forks via replication fork reversal (RFR). RuvA specifically binds to HJ cruciform DNA, conferring on it an open structure. The RuvB hexamer acts as an ATP-dependent pump, pulling dsDNA into and through the RuvAB complex. HJ branch migration allows RuvC to scan DNA until it finds its consensus sequence, where it cleaves and resolves the cruciform DNA.</text>
</comment>
<evidence type="ECO:0000313" key="9">
    <source>
        <dbReference type="Proteomes" id="UP001138802"/>
    </source>
</evidence>
<dbReference type="CDD" id="cd14332">
    <property type="entry name" value="UBA_RuvA_C"/>
    <property type="match status" value="1"/>
</dbReference>
<dbReference type="GO" id="GO:0005524">
    <property type="term" value="F:ATP binding"/>
    <property type="evidence" value="ECO:0007669"/>
    <property type="project" value="InterPro"/>
</dbReference>
<dbReference type="InterPro" id="IPR000085">
    <property type="entry name" value="RuvA"/>
</dbReference>
<dbReference type="SUPFAM" id="SSF47781">
    <property type="entry name" value="RuvA domain 2-like"/>
    <property type="match status" value="1"/>
</dbReference>
<dbReference type="InterPro" id="IPR013849">
    <property type="entry name" value="DNA_helicase_Holl-junc_RuvA_I"/>
</dbReference>
<comment type="subcellular location">
    <subcellularLocation>
        <location evidence="6">Cytoplasm</location>
    </subcellularLocation>
</comment>
<dbReference type="GO" id="GO:0000400">
    <property type="term" value="F:four-way junction DNA binding"/>
    <property type="evidence" value="ECO:0007669"/>
    <property type="project" value="UniProtKB-UniRule"/>
</dbReference>
<feature type="region of interest" description="Domain I" evidence="6">
    <location>
        <begin position="1"/>
        <end position="64"/>
    </location>
</feature>
<keyword evidence="5 6" id="KW-0234">DNA repair</keyword>
<evidence type="ECO:0000256" key="6">
    <source>
        <dbReference type="HAMAP-Rule" id="MF_00031"/>
    </source>
</evidence>
<dbReference type="GO" id="GO:0009379">
    <property type="term" value="C:Holliday junction helicase complex"/>
    <property type="evidence" value="ECO:0007669"/>
    <property type="project" value="InterPro"/>
</dbReference>
<dbReference type="GO" id="GO:0006310">
    <property type="term" value="P:DNA recombination"/>
    <property type="evidence" value="ECO:0007669"/>
    <property type="project" value="UniProtKB-UniRule"/>
</dbReference>
<dbReference type="InterPro" id="IPR036267">
    <property type="entry name" value="RuvA_C_sf"/>
</dbReference>
<sequence>MIGRLQGRILAKHPPHLMLDVNGVGYELEAPMSTFYALPAVGEMAILVTHLVIREDAHSLYGFHREQERGLFRVLIKVTGIGPRMALAILSSMDATRFSECIEQGDLDTLMRVPGVGRKTAQRLVMELRDRLGATSPQGAGEQGRAVAHLDTRGQTLADAVSALVALGYRPADATRMARAADDGVGAAEDLIRAALRTANAR</sequence>
<dbReference type="AlphaFoldDB" id="A0A9X1B7X7"/>
<dbReference type="GO" id="GO:0005737">
    <property type="term" value="C:cytoplasm"/>
    <property type="evidence" value="ECO:0007669"/>
    <property type="project" value="UniProtKB-SubCell"/>
</dbReference>
<keyword evidence="1 6" id="KW-0963">Cytoplasm</keyword>
<keyword evidence="3 6" id="KW-0238">DNA-binding</keyword>
<dbReference type="Gene3D" id="1.10.150.20">
    <property type="entry name" value="5' to 3' exonuclease, C-terminal subdomain"/>
    <property type="match status" value="1"/>
</dbReference>
<dbReference type="Pfam" id="PF01330">
    <property type="entry name" value="RuvA_N"/>
    <property type="match status" value="1"/>
</dbReference>
<dbReference type="InterPro" id="IPR011114">
    <property type="entry name" value="RuvA_C"/>
</dbReference>
<dbReference type="SUPFAM" id="SSF50249">
    <property type="entry name" value="Nucleic acid-binding proteins"/>
    <property type="match status" value="1"/>
</dbReference>
<gene>
    <name evidence="6" type="primary">ruvA</name>
    <name evidence="8" type="ORF">CKO25_01685</name>
</gene>
<keyword evidence="9" id="KW-1185">Reference proteome</keyword>
<evidence type="ECO:0000259" key="7">
    <source>
        <dbReference type="SMART" id="SM00278"/>
    </source>
</evidence>
<organism evidence="8 9">
    <name type="scientific">Thiocapsa imhoffii</name>
    <dbReference type="NCBI Taxonomy" id="382777"/>
    <lineage>
        <taxon>Bacteria</taxon>
        <taxon>Pseudomonadati</taxon>
        <taxon>Pseudomonadota</taxon>
        <taxon>Gammaproteobacteria</taxon>
        <taxon>Chromatiales</taxon>
        <taxon>Chromatiaceae</taxon>
        <taxon>Thiocapsa</taxon>
    </lineage>
</organism>
<comment type="domain">
    <text evidence="6">Has three domains with a flexible linker between the domains II and III and assumes an 'L' shape. Domain III is highly mobile and contacts RuvB.</text>
</comment>
<dbReference type="InterPro" id="IPR012340">
    <property type="entry name" value="NA-bd_OB-fold"/>
</dbReference>
<dbReference type="GO" id="GO:0009378">
    <property type="term" value="F:four-way junction helicase activity"/>
    <property type="evidence" value="ECO:0007669"/>
    <property type="project" value="InterPro"/>
</dbReference>
<dbReference type="GO" id="GO:0048476">
    <property type="term" value="C:Holliday junction resolvase complex"/>
    <property type="evidence" value="ECO:0007669"/>
    <property type="project" value="UniProtKB-UniRule"/>
</dbReference>
<dbReference type="SUPFAM" id="SSF46929">
    <property type="entry name" value="DNA helicase RuvA subunit, C-terminal domain"/>
    <property type="match status" value="1"/>
</dbReference>
<dbReference type="HAMAP" id="MF_00031">
    <property type="entry name" value="DNA_HJ_migration_RuvA"/>
    <property type="match status" value="1"/>
</dbReference>
<dbReference type="Gene3D" id="1.10.8.10">
    <property type="entry name" value="DNA helicase RuvA subunit, C-terminal domain"/>
    <property type="match status" value="1"/>
</dbReference>
<comment type="caution">
    <text evidence="8">The sequence shown here is derived from an EMBL/GenBank/DDBJ whole genome shotgun (WGS) entry which is preliminary data.</text>
</comment>
<dbReference type="GO" id="GO:0006281">
    <property type="term" value="P:DNA repair"/>
    <property type="evidence" value="ECO:0007669"/>
    <property type="project" value="UniProtKB-UniRule"/>
</dbReference>
<dbReference type="Pfam" id="PF14520">
    <property type="entry name" value="HHH_5"/>
    <property type="match status" value="1"/>
</dbReference>
<feature type="domain" description="Helix-hairpin-helix DNA-binding motif class 1" evidence="7">
    <location>
        <begin position="73"/>
        <end position="92"/>
    </location>
</feature>
<dbReference type="Gene3D" id="2.40.50.140">
    <property type="entry name" value="Nucleic acid-binding proteins"/>
    <property type="match status" value="1"/>
</dbReference>
<keyword evidence="4 6" id="KW-0233">DNA recombination</keyword>
<evidence type="ECO:0000256" key="4">
    <source>
        <dbReference type="ARBA" id="ARBA00023172"/>
    </source>
</evidence>
<dbReference type="SMART" id="SM00278">
    <property type="entry name" value="HhH1"/>
    <property type="match status" value="2"/>
</dbReference>
<evidence type="ECO:0000256" key="3">
    <source>
        <dbReference type="ARBA" id="ARBA00023125"/>
    </source>
</evidence>
<feature type="region of interest" description="Domain III" evidence="6">
    <location>
        <begin position="152"/>
        <end position="202"/>
    </location>
</feature>
<proteinExistence type="inferred from homology"/>
<dbReference type="Proteomes" id="UP001138802">
    <property type="component" value="Unassembled WGS sequence"/>
</dbReference>
<dbReference type="EMBL" id="NRSD01000001">
    <property type="protein sequence ID" value="MBK1643386.1"/>
    <property type="molecule type" value="Genomic_DNA"/>
</dbReference>
<evidence type="ECO:0000256" key="1">
    <source>
        <dbReference type="ARBA" id="ARBA00022490"/>
    </source>
</evidence>
<evidence type="ECO:0000256" key="5">
    <source>
        <dbReference type="ARBA" id="ARBA00023204"/>
    </source>
</evidence>